<evidence type="ECO:0000259" key="1">
    <source>
        <dbReference type="PROSITE" id="PS51201"/>
    </source>
</evidence>
<dbReference type="InterPro" id="IPR006037">
    <property type="entry name" value="RCK_C"/>
</dbReference>
<name>A0A7W7QLR6_9ACTN</name>
<dbReference type="Gene3D" id="3.40.50.720">
    <property type="entry name" value="NAD(P)-binding Rossmann-like Domain"/>
    <property type="match status" value="1"/>
</dbReference>
<dbReference type="GO" id="GO:0006813">
    <property type="term" value="P:potassium ion transport"/>
    <property type="evidence" value="ECO:0007669"/>
    <property type="project" value="InterPro"/>
</dbReference>
<dbReference type="InterPro" id="IPR036721">
    <property type="entry name" value="RCK_C_sf"/>
</dbReference>
<dbReference type="InterPro" id="IPR050721">
    <property type="entry name" value="Trk_Ktr_HKT_K-transport"/>
</dbReference>
<dbReference type="Pfam" id="PF02254">
    <property type="entry name" value="TrkA_N"/>
    <property type="match status" value="1"/>
</dbReference>
<dbReference type="PANTHER" id="PTHR43833">
    <property type="entry name" value="POTASSIUM CHANNEL PROTEIN 2-RELATED-RELATED"/>
    <property type="match status" value="1"/>
</dbReference>
<feature type="domain" description="RCK N-terminal" evidence="1">
    <location>
        <begin position="8"/>
        <end position="124"/>
    </location>
</feature>
<keyword evidence="4" id="KW-1185">Reference proteome</keyword>
<evidence type="ECO:0000313" key="4">
    <source>
        <dbReference type="Proteomes" id="UP000552644"/>
    </source>
</evidence>
<evidence type="ECO:0000313" key="3">
    <source>
        <dbReference type="EMBL" id="MBB4915872.1"/>
    </source>
</evidence>
<dbReference type="RefSeq" id="WP_184714550.1">
    <property type="nucleotide sequence ID" value="NZ_JACHJP010000002.1"/>
</dbReference>
<dbReference type="GO" id="GO:0008324">
    <property type="term" value="F:monoatomic cation transmembrane transporter activity"/>
    <property type="evidence" value="ECO:0007669"/>
    <property type="project" value="InterPro"/>
</dbReference>
<dbReference type="AlphaFoldDB" id="A0A7W7QLR6"/>
<feature type="domain" description="RCK C-terminal" evidence="2">
    <location>
        <begin position="140"/>
        <end position="222"/>
    </location>
</feature>
<dbReference type="PROSITE" id="PS51202">
    <property type="entry name" value="RCK_C"/>
    <property type="match status" value="1"/>
</dbReference>
<accession>A0A7W7QLR6</accession>
<dbReference type="SUPFAM" id="SSF116726">
    <property type="entry name" value="TrkA C-terminal domain-like"/>
    <property type="match status" value="1"/>
</dbReference>
<gene>
    <name evidence="3" type="ORF">FHS44_002957</name>
</gene>
<dbReference type="PROSITE" id="PS51201">
    <property type="entry name" value="RCK_N"/>
    <property type="match status" value="1"/>
</dbReference>
<dbReference type="Pfam" id="PF02080">
    <property type="entry name" value="TrkA_C"/>
    <property type="match status" value="1"/>
</dbReference>
<sequence>MADRKDRGDAVAVIGLGRFGSALALELADRGVEVLGVDNDSKNVQQLSGQLTHVACADSTDPDALTQLGVEEFGRAVVGIGNDIEASILTTSILADFGVPDIWAKSISRQHSRILQRVGAHHVVQPEHDMGERVAHLVTGRMLDYVEIDEDYALVKTKAPGWAVGKTLGELGIRTKYGVTVVGIKSPGGRFTYATSETTIHGHTVLLVAGETGMAERFAEET</sequence>
<dbReference type="Gene3D" id="3.30.70.1450">
    <property type="entry name" value="Regulator of K+ conductance, C-terminal domain"/>
    <property type="match status" value="1"/>
</dbReference>
<dbReference type="EMBL" id="JACHJP010000002">
    <property type="protein sequence ID" value="MBB4915872.1"/>
    <property type="molecule type" value="Genomic_DNA"/>
</dbReference>
<dbReference type="SUPFAM" id="SSF51735">
    <property type="entry name" value="NAD(P)-binding Rossmann-fold domains"/>
    <property type="match status" value="1"/>
</dbReference>
<dbReference type="InterPro" id="IPR003148">
    <property type="entry name" value="RCK_N"/>
</dbReference>
<organism evidence="3 4">
    <name type="scientific">Streptosporangium saharense</name>
    <dbReference type="NCBI Taxonomy" id="1706840"/>
    <lineage>
        <taxon>Bacteria</taxon>
        <taxon>Bacillati</taxon>
        <taxon>Actinomycetota</taxon>
        <taxon>Actinomycetes</taxon>
        <taxon>Streptosporangiales</taxon>
        <taxon>Streptosporangiaceae</taxon>
        <taxon>Streptosporangium</taxon>
    </lineage>
</organism>
<dbReference type="Proteomes" id="UP000552644">
    <property type="component" value="Unassembled WGS sequence"/>
</dbReference>
<proteinExistence type="predicted"/>
<evidence type="ECO:0000259" key="2">
    <source>
        <dbReference type="PROSITE" id="PS51202"/>
    </source>
</evidence>
<protein>
    <submittedName>
        <fullName evidence="3">Trk system potassium uptake protein TrkA</fullName>
    </submittedName>
</protein>
<dbReference type="InterPro" id="IPR036291">
    <property type="entry name" value="NAD(P)-bd_dom_sf"/>
</dbReference>
<reference evidence="3 4" key="1">
    <citation type="submission" date="2020-08" db="EMBL/GenBank/DDBJ databases">
        <title>Genomic Encyclopedia of Type Strains, Phase III (KMG-III): the genomes of soil and plant-associated and newly described type strains.</title>
        <authorList>
            <person name="Whitman W."/>
        </authorList>
    </citation>
    <scope>NUCLEOTIDE SEQUENCE [LARGE SCALE GENOMIC DNA]</scope>
    <source>
        <strain evidence="3 4">CECT 8840</strain>
    </source>
</reference>
<comment type="caution">
    <text evidence="3">The sequence shown here is derived from an EMBL/GenBank/DDBJ whole genome shotgun (WGS) entry which is preliminary data.</text>
</comment>
<dbReference type="PANTHER" id="PTHR43833:SF7">
    <property type="entry name" value="KTR SYSTEM POTASSIUM UPTAKE PROTEIN C"/>
    <property type="match status" value="1"/>
</dbReference>